<organism evidence="2 3">
    <name type="scientific">Tenacibaculum discolor</name>
    <dbReference type="NCBI Taxonomy" id="361581"/>
    <lineage>
        <taxon>Bacteria</taxon>
        <taxon>Pseudomonadati</taxon>
        <taxon>Bacteroidota</taxon>
        <taxon>Flavobacteriia</taxon>
        <taxon>Flavobacteriales</taxon>
        <taxon>Flavobacteriaceae</taxon>
        <taxon>Tenacibaculum</taxon>
    </lineage>
</organism>
<comment type="caution">
    <text evidence="2">The sequence shown here is derived from an EMBL/GenBank/DDBJ whole genome shotgun (WGS) entry which is preliminary data.</text>
</comment>
<protein>
    <submittedName>
        <fullName evidence="2">Uncharacterized protein</fullName>
    </submittedName>
</protein>
<proteinExistence type="predicted"/>
<keyword evidence="1" id="KW-0812">Transmembrane</keyword>
<evidence type="ECO:0000256" key="1">
    <source>
        <dbReference type="SAM" id="Phobius"/>
    </source>
</evidence>
<dbReference type="EMBL" id="JAUYVU010000011">
    <property type="protein sequence ID" value="MDP2542543.1"/>
    <property type="molecule type" value="Genomic_DNA"/>
</dbReference>
<evidence type="ECO:0000313" key="2">
    <source>
        <dbReference type="EMBL" id="MDP2542543.1"/>
    </source>
</evidence>
<reference evidence="2 3" key="1">
    <citation type="submission" date="2023-07" db="EMBL/GenBank/DDBJ databases">
        <title>Genome content predicts the carbon catabolic preferences of heterotrophic bacteria.</title>
        <authorList>
            <person name="Gralka M."/>
        </authorList>
    </citation>
    <scope>NUCLEOTIDE SEQUENCE [LARGE SCALE GENOMIC DNA]</scope>
    <source>
        <strain evidence="2 3">4G03</strain>
    </source>
</reference>
<accession>A0ABT9F7B8</accession>
<dbReference type="Proteomes" id="UP001242342">
    <property type="component" value="Unassembled WGS sequence"/>
</dbReference>
<evidence type="ECO:0000313" key="3">
    <source>
        <dbReference type="Proteomes" id="UP001242342"/>
    </source>
</evidence>
<feature type="transmembrane region" description="Helical" evidence="1">
    <location>
        <begin position="13"/>
        <end position="34"/>
    </location>
</feature>
<keyword evidence="3" id="KW-1185">Reference proteome</keyword>
<keyword evidence="1" id="KW-0472">Membrane</keyword>
<sequence length="43" mass="4883">MTVLYPWYDGEKITLKSVIIGIVIWGIGGVLFGLTMKKRVEKE</sequence>
<dbReference type="RefSeq" id="WP_255406699.1">
    <property type="nucleotide sequence ID" value="NZ_JAUYVU010000011.1"/>
</dbReference>
<name>A0ABT9F7B8_9FLAO</name>
<keyword evidence="1" id="KW-1133">Transmembrane helix</keyword>
<gene>
    <name evidence="2" type="ORF">Q8W23_13760</name>
</gene>